<reference evidence="2 3" key="1">
    <citation type="submission" date="2023-01" db="EMBL/GenBank/DDBJ databases">
        <title>Analysis of 21 Apiospora genomes using comparative genomics revels a genus with tremendous synthesis potential of carbohydrate active enzymes and secondary metabolites.</title>
        <authorList>
            <person name="Sorensen T."/>
        </authorList>
    </citation>
    <scope>NUCLEOTIDE SEQUENCE [LARGE SCALE GENOMIC DNA]</scope>
    <source>
        <strain evidence="2 3">CBS 135458</strain>
    </source>
</reference>
<dbReference type="EMBL" id="JAQQWL010000015">
    <property type="protein sequence ID" value="KAK8041488.1"/>
    <property type="molecule type" value="Genomic_DNA"/>
</dbReference>
<feature type="domain" description="SET" evidence="1">
    <location>
        <begin position="142"/>
        <end position="291"/>
    </location>
</feature>
<evidence type="ECO:0000313" key="3">
    <source>
        <dbReference type="Proteomes" id="UP001480595"/>
    </source>
</evidence>
<dbReference type="Gene3D" id="2.170.270.10">
    <property type="entry name" value="SET domain"/>
    <property type="match status" value="1"/>
</dbReference>
<dbReference type="InterPro" id="IPR053185">
    <property type="entry name" value="SET_domain_protein"/>
</dbReference>
<evidence type="ECO:0000259" key="1">
    <source>
        <dbReference type="PROSITE" id="PS50280"/>
    </source>
</evidence>
<comment type="caution">
    <text evidence="2">The sequence shown here is derived from an EMBL/GenBank/DDBJ whole genome shotgun (WGS) entry which is preliminary data.</text>
</comment>
<dbReference type="Pfam" id="PF00856">
    <property type="entry name" value="SET"/>
    <property type="match status" value="1"/>
</dbReference>
<dbReference type="CDD" id="cd20071">
    <property type="entry name" value="SET_SMYD"/>
    <property type="match status" value="1"/>
</dbReference>
<dbReference type="PROSITE" id="PS50280">
    <property type="entry name" value="SET"/>
    <property type="match status" value="1"/>
</dbReference>
<evidence type="ECO:0000313" key="2">
    <source>
        <dbReference type="EMBL" id="KAK8041488.1"/>
    </source>
</evidence>
<dbReference type="SUPFAM" id="SSF82199">
    <property type="entry name" value="SET domain"/>
    <property type="match status" value="1"/>
</dbReference>
<dbReference type="InterPro" id="IPR001214">
    <property type="entry name" value="SET_dom"/>
</dbReference>
<keyword evidence="3" id="KW-1185">Reference proteome</keyword>
<dbReference type="PANTHER" id="PTHR47332">
    <property type="entry name" value="SET DOMAIN-CONTAINING PROTEIN 5"/>
    <property type="match status" value="1"/>
</dbReference>
<dbReference type="GeneID" id="92098967"/>
<dbReference type="RefSeq" id="XP_066709033.1">
    <property type="nucleotide sequence ID" value="XM_066865904.1"/>
</dbReference>
<dbReference type="InterPro" id="IPR046341">
    <property type="entry name" value="SET_dom_sf"/>
</dbReference>
<accession>A0ABR1T4H4</accession>
<organism evidence="2 3">
    <name type="scientific">Apiospora phragmitis</name>
    <dbReference type="NCBI Taxonomy" id="2905665"/>
    <lineage>
        <taxon>Eukaryota</taxon>
        <taxon>Fungi</taxon>
        <taxon>Dikarya</taxon>
        <taxon>Ascomycota</taxon>
        <taxon>Pezizomycotina</taxon>
        <taxon>Sordariomycetes</taxon>
        <taxon>Xylariomycetidae</taxon>
        <taxon>Amphisphaeriales</taxon>
        <taxon>Apiosporaceae</taxon>
        <taxon>Apiospora</taxon>
    </lineage>
</organism>
<sequence>MGVDEGFDMVPRLGPGAADTLKWTLFMETIKEQYADDEQVKIREHYIEFKEGEHPTLPFHGPHFLRFSSKIMGQTASETDVMTYIRAVGLLAVKTFGGESVPGFFQKLLGGKLAGFKMGNLKLTISRFAANDNDYPLGINDPLLIMNATFYETLEIPAKGKGLVARCNIKTRDAYSVRKATPRGAQHEPRGAQRCCRLQAAVTAERATYAIPPPPQQLPGQAHLHRHRRDQRPSCGHGAEACGIYPEICRINHSCFANCHKYWHEAPDDGRESIHAVRNIFAGEELTITYDRGGPCDILQPGLEASFDFDCKCDLLLIPRLYYNALKIVVAHGDLARARAFAERGYRARIECEGEDSSVTQRVKGLMQGPSSHTFFGAYGTEWRSSKTAQPNRETVGEEAFEKWF</sequence>
<gene>
    <name evidence="2" type="ORF">PG994_014495</name>
</gene>
<name>A0ABR1T4H4_9PEZI</name>
<dbReference type="Proteomes" id="UP001480595">
    <property type="component" value="Unassembled WGS sequence"/>
</dbReference>
<protein>
    <recommendedName>
        <fullName evidence="1">SET domain-containing protein</fullName>
    </recommendedName>
</protein>
<dbReference type="PANTHER" id="PTHR47332:SF4">
    <property type="entry name" value="SET DOMAIN-CONTAINING PROTEIN 5"/>
    <property type="match status" value="1"/>
</dbReference>
<proteinExistence type="predicted"/>